<keyword evidence="10" id="KW-1185">Reference proteome</keyword>
<evidence type="ECO:0000256" key="7">
    <source>
        <dbReference type="ARBA" id="ARBA00023136"/>
    </source>
</evidence>
<evidence type="ECO:0000256" key="4">
    <source>
        <dbReference type="ARBA" id="ARBA00022475"/>
    </source>
</evidence>
<organism evidence="9 10">
    <name type="scientific">Propionicimonas paludicola</name>
    <dbReference type="NCBI Taxonomy" id="185243"/>
    <lineage>
        <taxon>Bacteria</taxon>
        <taxon>Bacillati</taxon>
        <taxon>Actinomycetota</taxon>
        <taxon>Actinomycetes</taxon>
        <taxon>Propionibacteriales</taxon>
        <taxon>Nocardioidaceae</taxon>
        <taxon>Propionicimonas</taxon>
    </lineage>
</organism>
<protein>
    <recommendedName>
        <fullName evidence="8">Probable membrane transporter protein</fullName>
    </recommendedName>
</protein>
<feature type="transmembrane region" description="Helical" evidence="8">
    <location>
        <begin position="42"/>
        <end position="66"/>
    </location>
</feature>
<dbReference type="Pfam" id="PF01925">
    <property type="entry name" value="TauE"/>
    <property type="match status" value="1"/>
</dbReference>
<evidence type="ECO:0000256" key="3">
    <source>
        <dbReference type="ARBA" id="ARBA00022448"/>
    </source>
</evidence>
<feature type="transmembrane region" description="Helical" evidence="8">
    <location>
        <begin position="242"/>
        <end position="263"/>
    </location>
</feature>
<dbReference type="PANTHER" id="PTHR30269">
    <property type="entry name" value="TRANSMEMBRANE PROTEIN YFCA"/>
    <property type="match status" value="1"/>
</dbReference>
<comment type="similarity">
    <text evidence="2 8">Belongs to the 4-toluene sulfonate uptake permease (TSUP) (TC 2.A.102) family.</text>
</comment>
<keyword evidence="5 8" id="KW-0812">Transmembrane</keyword>
<evidence type="ECO:0000256" key="1">
    <source>
        <dbReference type="ARBA" id="ARBA00004651"/>
    </source>
</evidence>
<feature type="transmembrane region" description="Helical" evidence="8">
    <location>
        <begin position="12"/>
        <end position="30"/>
    </location>
</feature>
<keyword evidence="7 8" id="KW-0472">Membrane</keyword>
<feature type="transmembrane region" description="Helical" evidence="8">
    <location>
        <begin position="213"/>
        <end position="230"/>
    </location>
</feature>
<dbReference type="InterPro" id="IPR052017">
    <property type="entry name" value="TSUP"/>
</dbReference>
<dbReference type="GO" id="GO:0005886">
    <property type="term" value="C:plasma membrane"/>
    <property type="evidence" value="ECO:0007669"/>
    <property type="project" value="UniProtKB-SubCell"/>
</dbReference>
<dbReference type="Proteomes" id="UP000226079">
    <property type="component" value="Unassembled WGS sequence"/>
</dbReference>
<dbReference type="InterPro" id="IPR002781">
    <property type="entry name" value="TM_pro_TauE-like"/>
</dbReference>
<sequence>MDPYSLFGIEGITWTVLILIVLAAFAAGWVDAVIGGGGLVQLPVLLLIPGISPISALATNKFASIFGTTTSAITYRRRTRTELRSILPMAAAALIGSAAGAALAALLPVAVIKPIVVVALVAVAAFTAARPDLGRTAVHVPVRAHQVPIGLAIGVVIGGYDGLIGPGTGAFLVFALVGLLGLDFLQASAKAKVVNVATNLGALAYFVPHGWVLWRLGLLLAAANLAGGYLGARTAISRGSSFVRAAFLVVSGALIAKLCWDTWGVALFG</sequence>
<gene>
    <name evidence="9" type="ORF">ATK74_0726</name>
</gene>
<feature type="transmembrane region" description="Helical" evidence="8">
    <location>
        <begin position="111"/>
        <end position="128"/>
    </location>
</feature>
<dbReference type="OrthoDB" id="554695at2"/>
<dbReference type="RefSeq" id="WP_098459755.1">
    <property type="nucleotide sequence ID" value="NZ_PDJC01000001.1"/>
</dbReference>
<reference evidence="9 10" key="1">
    <citation type="submission" date="2017-10" db="EMBL/GenBank/DDBJ databases">
        <title>Sequencing the genomes of 1000 actinobacteria strains.</title>
        <authorList>
            <person name="Klenk H.-P."/>
        </authorList>
    </citation>
    <scope>NUCLEOTIDE SEQUENCE [LARGE SCALE GENOMIC DNA]</scope>
    <source>
        <strain evidence="9 10">DSM 15597</strain>
    </source>
</reference>
<evidence type="ECO:0000256" key="5">
    <source>
        <dbReference type="ARBA" id="ARBA00022692"/>
    </source>
</evidence>
<accession>A0A2A9CP44</accession>
<keyword evidence="4 8" id="KW-1003">Cell membrane</keyword>
<evidence type="ECO:0000256" key="2">
    <source>
        <dbReference type="ARBA" id="ARBA00009142"/>
    </source>
</evidence>
<feature type="transmembrane region" description="Helical" evidence="8">
    <location>
        <begin position="163"/>
        <end position="182"/>
    </location>
</feature>
<dbReference type="EMBL" id="PDJC01000001">
    <property type="protein sequence ID" value="PFG16194.1"/>
    <property type="molecule type" value="Genomic_DNA"/>
</dbReference>
<keyword evidence="6 8" id="KW-1133">Transmembrane helix</keyword>
<dbReference type="PANTHER" id="PTHR30269:SF0">
    <property type="entry name" value="MEMBRANE TRANSPORTER PROTEIN YFCA-RELATED"/>
    <property type="match status" value="1"/>
</dbReference>
<feature type="transmembrane region" description="Helical" evidence="8">
    <location>
        <begin position="86"/>
        <end position="105"/>
    </location>
</feature>
<keyword evidence="3" id="KW-0813">Transport</keyword>
<evidence type="ECO:0000256" key="6">
    <source>
        <dbReference type="ARBA" id="ARBA00022989"/>
    </source>
</evidence>
<dbReference type="AlphaFoldDB" id="A0A2A9CP44"/>
<evidence type="ECO:0000313" key="10">
    <source>
        <dbReference type="Proteomes" id="UP000226079"/>
    </source>
</evidence>
<name>A0A2A9CP44_9ACTN</name>
<evidence type="ECO:0000313" key="9">
    <source>
        <dbReference type="EMBL" id="PFG16194.1"/>
    </source>
</evidence>
<evidence type="ECO:0000256" key="8">
    <source>
        <dbReference type="RuleBase" id="RU363041"/>
    </source>
</evidence>
<proteinExistence type="inferred from homology"/>
<comment type="subcellular location">
    <subcellularLocation>
        <location evidence="1 8">Cell membrane</location>
        <topology evidence="1 8">Multi-pass membrane protein</topology>
    </subcellularLocation>
</comment>
<comment type="caution">
    <text evidence="9">The sequence shown here is derived from an EMBL/GenBank/DDBJ whole genome shotgun (WGS) entry which is preliminary data.</text>
</comment>